<name>A0A0C3QDX4_9AGAM</name>
<dbReference type="CDD" id="cd16473">
    <property type="entry name" value="RING-H2_RNF103"/>
    <property type="match status" value="1"/>
</dbReference>
<keyword evidence="4 8" id="KW-0863">Zinc-finger</keyword>
<evidence type="ECO:0000256" key="5">
    <source>
        <dbReference type="ARBA" id="ARBA00022833"/>
    </source>
</evidence>
<keyword evidence="7" id="KW-0472">Membrane</keyword>
<keyword evidence="5" id="KW-0862">Zinc</keyword>
<dbReference type="HOGENOM" id="CLU_1327244_0_0_1"/>
<dbReference type="GO" id="GO:0008270">
    <property type="term" value="F:zinc ion binding"/>
    <property type="evidence" value="ECO:0007669"/>
    <property type="project" value="UniProtKB-KW"/>
</dbReference>
<dbReference type="InterPro" id="IPR011016">
    <property type="entry name" value="Znf_RING-CH"/>
</dbReference>
<evidence type="ECO:0000256" key="2">
    <source>
        <dbReference type="ARBA" id="ARBA00022692"/>
    </source>
</evidence>
<dbReference type="Proteomes" id="UP000054248">
    <property type="component" value="Unassembled WGS sequence"/>
</dbReference>
<feature type="domain" description="RING-type" evidence="10">
    <location>
        <begin position="152"/>
        <end position="194"/>
    </location>
</feature>
<dbReference type="AlphaFoldDB" id="A0A0C3QDX4"/>
<sequence>MPSGPTLDAPVGASADGDPSNRDRTRNYLIWVIGKIALVPKEIWLTNAHLSRIGGYYPESHPILTSPNLLLNQFDQDDFWGLAELLGQVKPPVASKTDIDQSGLEIIKASQVTEYEKQGKVIENTSERVSRQNTGSRFDDPSVLTFYYSAQCLICLSDYEPDEDIRVMSCKHAFHQPCVDKWLEVGRNNCPACRSKVRATGSVLTFA</sequence>
<dbReference type="PANTHER" id="PTHR47168">
    <property type="entry name" value="RING ZINC FINGER DOMAIN SUPERFAMILY PROTEIN-RELATED"/>
    <property type="match status" value="1"/>
</dbReference>
<evidence type="ECO:0000256" key="1">
    <source>
        <dbReference type="ARBA" id="ARBA00004167"/>
    </source>
</evidence>
<reference evidence="11 12" key="1">
    <citation type="submission" date="2014-04" db="EMBL/GenBank/DDBJ databases">
        <authorList>
            <consortium name="DOE Joint Genome Institute"/>
            <person name="Kuo A."/>
            <person name="Girlanda M."/>
            <person name="Perotto S."/>
            <person name="Kohler A."/>
            <person name="Nagy L.G."/>
            <person name="Floudas D."/>
            <person name="Copeland A."/>
            <person name="Barry K.W."/>
            <person name="Cichocki N."/>
            <person name="Veneault-Fourrey C."/>
            <person name="LaButti K."/>
            <person name="Lindquist E.A."/>
            <person name="Lipzen A."/>
            <person name="Lundell T."/>
            <person name="Morin E."/>
            <person name="Murat C."/>
            <person name="Sun H."/>
            <person name="Tunlid A."/>
            <person name="Henrissat B."/>
            <person name="Grigoriev I.V."/>
            <person name="Hibbett D.S."/>
            <person name="Martin F."/>
            <person name="Nordberg H.P."/>
            <person name="Cantor M.N."/>
            <person name="Hua S.X."/>
        </authorList>
    </citation>
    <scope>NUCLEOTIDE SEQUENCE [LARGE SCALE GENOMIC DNA]</scope>
    <source>
        <strain evidence="11 12">MUT 4182</strain>
    </source>
</reference>
<proteinExistence type="predicted"/>
<accession>A0A0C3QDX4</accession>
<evidence type="ECO:0000256" key="8">
    <source>
        <dbReference type="PROSITE-ProRule" id="PRU00175"/>
    </source>
</evidence>
<keyword evidence="2" id="KW-0812">Transmembrane</keyword>
<keyword evidence="3" id="KW-0479">Metal-binding</keyword>
<dbReference type="EMBL" id="KN823073">
    <property type="protein sequence ID" value="KIO23896.1"/>
    <property type="molecule type" value="Genomic_DNA"/>
</dbReference>
<keyword evidence="6" id="KW-1133">Transmembrane helix</keyword>
<dbReference type="SMART" id="SM00744">
    <property type="entry name" value="RINGv"/>
    <property type="match status" value="1"/>
</dbReference>
<reference evidence="12" key="2">
    <citation type="submission" date="2015-01" db="EMBL/GenBank/DDBJ databases">
        <title>Evolutionary Origins and Diversification of the Mycorrhizal Mutualists.</title>
        <authorList>
            <consortium name="DOE Joint Genome Institute"/>
            <consortium name="Mycorrhizal Genomics Consortium"/>
            <person name="Kohler A."/>
            <person name="Kuo A."/>
            <person name="Nagy L.G."/>
            <person name="Floudas D."/>
            <person name="Copeland A."/>
            <person name="Barry K.W."/>
            <person name="Cichocki N."/>
            <person name="Veneault-Fourrey C."/>
            <person name="LaButti K."/>
            <person name="Lindquist E.A."/>
            <person name="Lipzen A."/>
            <person name="Lundell T."/>
            <person name="Morin E."/>
            <person name="Murat C."/>
            <person name="Riley R."/>
            <person name="Ohm R."/>
            <person name="Sun H."/>
            <person name="Tunlid A."/>
            <person name="Henrissat B."/>
            <person name="Grigoriev I.V."/>
            <person name="Hibbett D.S."/>
            <person name="Martin F."/>
        </authorList>
    </citation>
    <scope>NUCLEOTIDE SEQUENCE [LARGE SCALE GENOMIC DNA]</scope>
    <source>
        <strain evidence="12">MUT 4182</strain>
    </source>
</reference>
<organism evidence="11 12">
    <name type="scientific">Tulasnella calospora MUT 4182</name>
    <dbReference type="NCBI Taxonomy" id="1051891"/>
    <lineage>
        <taxon>Eukaryota</taxon>
        <taxon>Fungi</taxon>
        <taxon>Dikarya</taxon>
        <taxon>Basidiomycota</taxon>
        <taxon>Agaricomycotina</taxon>
        <taxon>Agaricomycetes</taxon>
        <taxon>Cantharellales</taxon>
        <taxon>Tulasnellaceae</taxon>
        <taxon>Tulasnella</taxon>
    </lineage>
</organism>
<dbReference type="STRING" id="1051891.A0A0C3QDX4"/>
<dbReference type="InterPro" id="IPR001841">
    <property type="entry name" value="Znf_RING"/>
</dbReference>
<dbReference type="InterPro" id="IPR051653">
    <property type="entry name" value="E3_ligase_sorting_rcpt"/>
</dbReference>
<evidence type="ECO:0000256" key="4">
    <source>
        <dbReference type="ARBA" id="ARBA00022771"/>
    </source>
</evidence>
<dbReference type="Gene3D" id="3.30.40.10">
    <property type="entry name" value="Zinc/RING finger domain, C3HC4 (zinc finger)"/>
    <property type="match status" value="1"/>
</dbReference>
<dbReference type="InterPro" id="IPR013083">
    <property type="entry name" value="Znf_RING/FYVE/PHD"/>
</dbReference>
<protein>
    <recommendedName>
        <fullName evidence="10">RING-type domain-containing protein</fullName>
    </recommendedName>
</protein>
<evidence type="ECO:0000313" key="12">
    <source>
        <dbReference type="Proteomes" id="UP000054248"/>
    </source>
</evidence>
<evidence type="ECO:0000259" key="10">
    <source>
        <dbReference type="PROSITE" id="PS50089"/>
    </source>
</evidence>
<keyword evidence="12" id="KW-1185">Reference proteome</keyword>
<evidence type="ECO:0000256" key="6">
    <source>
        <dbReference type="ARBA" id="ARBA00022989"/>
    </source>
</evidence>
<dbReference type="GO" id="GO:0016020">
    <property type="term" value="C:membrane"/>
    <property type="evidence" value="ECO:0007669"/>
    <property type="project" value="UniProtKB-SubCell"/>
</dbReference>
<dbReference type="SMART" id="SM00184">
    <property type="entry name" value="RING"/>
    <property type="match status" value="1"/>
</dbReference>
<dbReference type="OrthoDB" id="8062037at2759"/>
<evidence type="ECO:0000256" key="3">
    <source>
        <dbReference type="ARBA" id="ARBA00022723"/>
    </source>
</evidence>
<dbReference type="PROSITE" id="PS50089">
    <property type="entry name" value="ZF_RING_2"/>
    <property type="match status" value="1"/>
</dbReference>
<evidence type="ECO:0000256" key="9">
    <source>
        <dbReference type="SAM" id="MobiDB-lite"/>
    </source>
</evidence>
<gene>
    <name evidence="11" type="ORF">M407DRAFT_77559</name>
</gene>
<evidence type="ECO:0000256" key="7">
    <source>
        <dbReference type="ARBA" id="ARBA00023136"/>
    </source>
</evidence>
<dbReference type="Pfam" id="PF13639">
    <property type="entry name" value="zf-RING_2"/>
    <property type="match status" value="1"/>
</dbReference>
<feature type="region of interest" description="Disordered" evidence="9">
    <location>
        <begin position="1"/>
        <end position="20"/>
    </location>
</feature>
<dbReference type="SUPFAM" id="SSF57850">
    <property type="entry name" value="RING/U-box"/>
    <property type="match status" value="1"/>
</dbReference>
<comment type="subcellular location">
    <subcellularLocation>
        <location evidence="1">Membrane</location>
        <topology evidence="1">Single-pass membrane protein</topology>
    </subcellularLocation>
</comment>
<evidence type="ECO:0000313" key="11">
    <source>
        <dbReference type="EMBL" id="KIO23896.1"/>
    </source>
</evidence>
<dbReference type="PANTHER" id="PTHR47168:SF1">
    <property type="entry name" value="OS02G0798600 PROTEIN"/>
    <property type="match status" value="1"/>
</dbReference>